<keyword evidence="1" id="KW-0472">Membrane</keyword>
<name>A0A9E3LRZ1_9NOST</name>
<sequence length="107" mass="11932">MNDQTLETLQIMRALLLQNLKFSIPTALAFTLLGYLISLPMSFLVNSDAARWKFHLNHSVSIETDKLRELERFQAMVALGGTVIGIVVAQTTFVVHAFAVANRRAKS</sequence>
<evidence type="ECO:0000313" key="3">
    <source>
        <dbReference type="Proteomes" id="UP000813215"/>
    </source>
</evidence>
<gene>
    <name evidence="2" type="ORF">KME28_00975</name>
</gene>
<reference evidence="2" key="1">
    <citation type="submission" date="2021-05" db="EMBL/GenBank/DDBJ databases">
        <authorList>
            <person name="Pietrasiak N."/>
            <person name="Ward R."/>
            <person name="Stajich J.E."/>
            <person name="Kurbessoian T."/>
        </authorList>
    </citation>
    <scope>NUCLEOTIDE SEQUENCE</scope>
    <source>
        <strain evidence="2">HA4357-MV3</strain>
    </source>
</reference>
<proteinExistence type="predicted"/>
<dbReference type="AlphaFoldDB" id="A0A9E3LRZ1"/>
<comment type="caution">
    <text evidence="2">The sequence shown here is derived from an EMBL/GenBank/DDBJ whole genome shotgun (WGS) entry which is preliminary data.</text>
</comment>
<keyword evidence="1" id="KW-0812">Transmembrane</keyword>
<feature type="transmembrane region" description="Helical" evidence="1">
    <location>
        <begin position="22"/>
        <end position="45"/>
    </location>
</feature>
<dbReference type="EMBL" id="JAHHHW010000011">
    <property type="protein sequence ID" value="MBW4430365.1"/>
    <property type="molecule type" value="Genomic_DNA"/>
</dbReference>
<protein>
    <submittedName>
        <fullName evidence="2">Uncharacterized protein</fullName>
    </submittedName>
</protein>
<reference evidence="2" key="2">
    <citation type="journal article" date="2022" name="Microbiol. Resour. Announc.">
        <title>Metagenome Sequencing to Explore Phylogenomics of Terrestrial Cyanobacteria.</title>
        <authorList>
            <person name="Ward R.D."/>
            <person name="Stajich J.E."/>
            <person name="Johansen J.R."/>
            <person name="Huntemann M."/>
            <person name="Clum A."/>
            <person name="Foster B."/>
            <person name="Foster B."/>
            <person name="Roux S."/>
            <person name="Palaniappan K."/>
            <person name="Varghese N."/>
            <person name="Mukherjee S."/>
            <person name="Reddy T.B.K."/>
            <person name="Daum C."/>
            <person name="Copeland A."/>
            <person name="Chen I.A."/>
            <person name="Ivanova N.N."/>
            <person name="Kyrpides N.C."/>
            <person name="Shapiro N."/>
            <person name="Eloe-Fadrosh E.A."/>
            <person name="Pietrasiak N."/>
        </authorList>
    </citation>
    <scope>NUCLEOTIDE SEQUENCE</scope>
    <source>
        <strain evidence="2">HA4357-MV3</strain>
    </source>
</reference>
<evidence type="ECO:0000256" key="1">
    <source>
        <dbReference type="SAM" id="Phobius"/>
    </source>
</evidence>
<organism evidence="2 3">
    <name type="scientific">Pelatocladus maniniholoensis HA4357-MV3</name>
    <dbReference type="NCBI Taxonomy" id="1117104"/>
    <lineage>
        <taxon>Bacteria</taxon>
        <taxon>Bacillati</taxon>
        <taxon>Cyanobacteriota</taxon>
        <taxon>Cyanophyceae</taxon>
        <taxon>Nostocales</taxon>
        <taxon>Nostocaceae</taxon>
        <taxon>Pelatocladus</taxon>
    </lineage>
</organism>
<evidence type="ECO:0000313" key="2">
    <source>
        <dbReference type="EMBL" id="MBW4430365.1"/>
    </source>
</evidence>
<keyword evidence="1" id="KW-1133">Transmembrane helix</keyword>
<dbReference type="Proteomes" id="UP000813215">
    <property type="component" value="Unassembled WGS sequence"/>
</dbReference>
<accession>A0A9E3LRZ1</accession>
<feature type="transmembrane region" description="Helical" evidence="1">
    <location>
        <begin position="75"/>
        <end position="101"/>
    </location>
</feature>